<dbReference type="AlphaFoldDB" id="A0A8G0P8N6"/>
<protein>
    <submittedName>
        <fullName evidence="3">T9SS type A sorting domain-containing protein</fullName>
    </submittedName>
</protein>
<sequence>MNKEESKFIISPNPATDQVTFTLSENSSNDNWIEIYNNLGQLVRTTRPMENYSVQNLPRGLYEVKLISKEGIQESKRIFLK</sequence>
<proteinExistence type="predicted"/>
<dbReference type="KEGG" id="fdv:JJC05_11895"/>
<dbReference type="Proteomes" id="UP000824721">
    <property type="component" value="Chromosome"/>
</dbReference>
<name>A0A8G0P8N6_9FLAO</name>
<dbReference type="EMBL" id="CP067378">
    <property type="protein sequence ID" value="QYS90179.1"/>
    <property type="molecule type" value="Genomic_DNA"/>
</dbReference>
<reference evidence="3" key="1">
    <citation type="submission" date="2020-12" db="EMBL/GenBank/DDBJ databases">
        <title>Genome sequencing of genetic groups of Flavobacterium columnare.</title>
        <authorList>
            <person name="Waldbieser G.C."/>
            <person name="Griffin M.J."/>
            <person name="LaFrentz B.R."/>
        </authorList>
    </citation>
    <scope>NUCLEOTIDE SEQUENCE</scope>
    <source>
        <strain evidence="3">90-106</strain>
    </source>
</reference>
<dbReference type="InterPro" id="IPR026444">
    <property type="entry name" value="Secre_tail"/>
</dbReference>
<accession>A0A8G0P8N6</accession>
<evidence type="ECO:0000259" key="2">
    <source>
        <dbReference type="Pfam" id="PF18962"/>
    </source>
</evidence>
<dbReference type="NCBIfam" id="TIGR04183">
    <property type="entry name" value="Por_Secre_tail"/>
    <property type="match status" value="1"/>
</dbReference>
<dbReference type="Pfam" id="PF18962">
    <property type="entry name" value="Por_Secre_tail"/>
    <property type="match status" value="1"/>
</dbReference>
<evidence type="ECO:0000256" key="1">
    <source>
        <dbReference type="ARBA" id="ARBA00022729"/>
    </source>
</evidence>
<gene>
    <name evidence="3" type="ORF">JJC05_11895</name>
</gene>
<evidence type="ECO:0000313" key="3">
    <source>
        <dbReference type="EMBL" id="QYS90179.1"/>
    </source>
</evidence>
<feature type="domain" description="Secretion system C-terminal sorting" evidence="2">
    <location>
        <begin position="10"/>
        <end position="77"/>
    </location>
</feature>
<keyword evidence="1" id="KW-0732">Signal</keyword>
<organism evidence="3">
    <name type="scientific">Flavobacterium columnare</name>
    <dbReference type="NCBI Taxonomy" id="996"/>
    <lineage>
        <taxon>Bacteria</taxon>
        <taxon>Pseudomonadati</taxon>
        <taxon>Bacteroidota</taxon>
        <taxon>Flavobacteriia</taxon>
        <taxon>Flavobacteriales</taxon>
        <taxon>Flavobacteriaceae</taxon>
        <taxon>Flavobacterium</taxon>
    </lineage>
</organism>